<dbReference type="SUPFAM" id="SSF46689">
    <property type="entry name" value="Homeodomain-like"/>
    <property type="match status" value="1"/>
</dbReference>
<gene>
    <name evidence="6" type="ORF">FRUB_02033</name>
</gene>
<dbReference type="PROSITE" id="PS50977">
    <property type="entry name" value="HTH_TETR_2"/>
    <property type="match status" value="1"/>
</dbReference>
<evidence type="ECO:0000256" key="1">
    <source>
        <dbReference type="ARBA" id="ARBA00023015"/>
    </source>
</evidence>
<proteinExistence type="predicted"/>
<dbReference type="InterPro" id="IPR050109">
    <property type="entry name" value="HTH-type_TetR-like_transc_reg"/>
</dbReference>
<evidence type="ECO:0000256" key="4">
    <source>
        <dbReference type="PROSITE-ProRule" id="PRU00335"/>
    </source>
</evidence>
<dbReference type="Pfam" id="PF02909">
    <property type="entry name" value="TetR_C_1"/>
    <property type="match status" value="1"/>
</dbReference>
<comment type="caution">
    <text evidence="6">The sequence shown here is derived from an EMBL/GenBank/DDBJ whole genome shotgun (WGS) entry which is preliminary data.</text>
</comment>
<evidence type="ECO:0000256" key="2">
    <source>
        <dbReference type="ARBA" id="ARBA00023125"/>
    </source>
</evidence>
<dbReference type="PANTHER" id="PTHR30055">
    <property type="entry name" value="HTH-TYPE TRANSCRIPTIONAL REGULATOR RUTR"/>
    <property type="match status" value="1"/>
</dbReference>
<dbReference type="PANTHER" id="PTHR30055:SF151">
    <property type="entry name" value="TRANSCRIPTIONAL REGULATORY PROTEIN"/>
    <property type="match status" value="1"/>
</dbReference>
<protein>
    <submittedName>
        <fullName evidence="6">Transcriptional regulator, TetR family</fullName>
    </submittedName>
</protein>
<name>A0A225DWE3_9BACT</name>
<keyword evidence="3" id="KW-0804">Transcription</keyword>
<evidence type="ECO:0000313" key="7">
    <source>
        <dbReference type="Proteomes" id="UP000214646"/>
    </source>
</evidence>
<evidence type="ECO:0000313" key="6">
    <source>
        <dbReference type="EMBL" id="OWK45702.1"/>
    </source>
</evidence>
<sequence length="234" mass="25372">MDDKTPREIIGRRNRPAKAPLSREVIVATALGILEKDGMSGLSLRRVATALDTGAASLYVYLANLDELYSLMLDQALAAVKLPKAGSLSWRDRLKKYLLSYLHVLYGRQGLAQLAMSTIATGPNSLRMWEVLLGLLKEGGVADAKLVWGVDMLLLYVTAVAAEKSNWRATGQDFGRVKSALSAVSAEQFPLVSALFQGEWLSGMGDGDARVRWALDGIIDGIKANRMPLPDPST</sequence>
<organism evidence="6 7">
    <name type="scientific">Fimbriiglobus ruber</name>
    <dbReference type="NCBI Taxonomy" id="1908690"/>
    <lineage>
        <taxon>Bacteria</taxon>
        <taxon>Pseudomonadati</taxon>
        <taxon>Planctomycetota</taxon>
        <taxon>Planctomycetia</taxon>
        <taxon>Gemmatales</taxon>
        <taxon>Gemmataceae</taxon>
        <taxon>Fimbriiglobus</taxon>
    </lineage>
</organism>
<feature type="domain" description="HTH tetR-type" evidence="5">
    <location>
        <begin position="20"/>
        <end position="80"/>
    </location>
</feature>
<evidence type="ECO:0000256" key="3">
    <source>
        <dbReference type="ARBA" id="ARBA00023163"/>
    </source>
</evidence>
<dbReference type="SUPFAM" id="SSF48498">
    <property type="entry name" value="Tetracyclin repressor-like, C-terminal domain"/>
    <property type="match status" value="1"/>
</dbReference>
<dbReference type="InterPro" id="IPR004111">
    <property type="entry name" value="Repressor_TetR_C"/>
</dbReference>
<dbReference type="Gene3D" id="1.10.357.10">
    <property type="entry name" value="Tetracycline Repressor, domain 2"/>
    <property type="match status" value="1"/>
</dbReference>
<dbReference type="Proteomes" id="UP000214646">
    <property type="component" value="Unassembled WGS sequence"/>
</dbReference>
<dbReference type="AlphaFoldDB" id="A0A225DWE3"/>
<dbReference type="GO" id="GO:0000976">
    <property type="term" value="F:transcription cis-regulatory region binding"/>
    <property type="evidence" value="ECO:0007669"/>
    <property type="project" value="TreeGrafter"/>
</dbReference>
<keyword evidence="7" id="KW-1185">Reference proteome</keyword>
<dbReference type="InterPro" id="IPR001647">
    <property type="entry name" value="HTH_TetR"/>
</dbReference>
<dbReference type="InterPro" id="IPR009057">
    <property type="entry name" value="Homeodomain-like_sf"/>
</dbReference>
<keyword evidence="2 4" id="KW-0238">DNA-binding</keyword>
<dbReference type="GO" id="GO:0003700">
    <property type="term" value="F:DNA-binding transcription factor activity"/>
    <property type="evidence" value="ECO:0007669"/>
    <property type="project" value="TreeGrafter"/>
</dbReference>
<dbReference type="EMBL" id="NIDE01000002">
    <property type="protein sequence ID" value="OWK45702.1"/>
    <property type="molecule type" value="Genomic_DNA"/>
</dbReference>
<keyword evidence="1" id="KW-0805">Transcription regulation</keyword>
<dbReference type="InterPro" id="IPR036271">
    <property type="entry name" value="Tet_transcr_reg_TetR-rel_C_sf"/>
</dbReference>
<evidence type="ECO:0000259" key="5">
    <source>
        <dbReference type="PROSITE" id="PS50977"/>
    </source>
</evidence>
<feature type="DNA-binding region" description="H-T-H motif" evidence="4">
    <location>
        <begin position="43"/>
        <end position="62"/>
    </location>
</feature>
<dbReference type="GO" id="GO:0045892">
    <property type="term" value="P:negative regulation of DNA-templated transcription"/>
    <property type="evidence" value="ECO:0007669"/>
    <property type="project" value="InterPro"/>
</dbReference>
<accession>A0A225DWE3</accession>
<reference evidence="7" key="1">
    <citation type="submission" date="2017-06" db="EMBL/GenBank/DDBJ databases">
        <title>Genome analysis of Fimbriiglobus ruber SP5, the first member of the order Planctomycetales with confirmed chitinolytic capability.</title>
        <authorList>
            <person name="Ravin N.V."/>
            <person name="Rakitin A.L."/>
            <person name="Ivanova A.A."/>
            <person name="Beletsky A.V."/>
            <person name="Kulichevskaya I.S."/>
            <person name="Mardanov A.V."/>
            <person name="Dedysh S.N."/>
        </authorList>
    </citation>
    <scope>NUCLEOTIDE SEQUENCE [LARGE SCALE GENOMIC DNA]</scope>
    <source>
        <strain evidence="7">SP5</strain>
    </source>
</reference>